<dbReference type="STRING" id="1212491.LFA_1483"/>
<feature type="compositionally biased region" description="Polar residues" evidence="1">
    <location>
        <begin position="75"/>
        <end position="84"/>
    </location>
</feature>
<dbReference type="AlphaFoldDB" id="A0A098G4K4"/>
<gene>
    <name evidence="2" type="ORF">LFA_1483</name>
</gene>
<keyword evidence="3" id="KW-1185">Reference proteome</keyword>
<evidence type="ECO:0000256" key="1">
    <source>
        <dbReference type="SAM" id="MobiDB-lite"/>
    </source>
</evidence>
<evidence type="ECO:0000313" key="3">
    <source>
        <dbReference type="Proteomes" id="UP000032430"/>
    </source>
</evidence>
<dbReference type="Proteomes" id="UP000032430">
    <property type="component" value="Chromosome I"/>
</dbReference>
<proteinExistence type="predicted"/>
<accession>A0A098G4K4</accession>
<sequence>MFSKLDLLSGATRIANNLLPNSIKEYLLKKFFELGSNSFTPEEKEQLKVSDHEKAEINDLLNSLLGNSDAPPLAQQITSSTEPFQQPGGKFFDSNEGGQEKTEQEKSKQDLDEIEVVKPNSYSGV</sequence>
<evidence type="ECO:0000313" key="2">
    <source>
        <dbReference type="EMBL" id="CEG56901.1"/>
    </source>
</evidence>
<organism evidence="2 3">
    <name type="scientific">Legionella fallonii LLAP-10</name>
    <dbReference type="NCBI Taxonomy" id="1212491"/>
    <lineage>
        <taxon>Bacteria</taxon>
        <taxon>Pseudomonadati</taxon>
        <taxon>Pseudomonadota</taxon>
        <taxon>Gammaproteobacteria</taxon>
        <taxon>Legionellales</taxon>
        <taxon>Legionellaceae</taxon>
        <taxon>Legionella</taxon>
    </lineage>
</organism>
<feature type="region of interest" description="Disordered" evidence="1">
    <location>
        <begin position="62"/>
        <end position="125"/>
    </location>
</feature>
<dbReference type="KEGG" id="lfa:LFA_1483"/>
<dbReference type="RefSeq" id="WP_045095483.1">
    <property type="nucleotide sequence ID" value="NZ_LN614827.1"/>
</dbReference>
<feature type="compositionally biased region" description="Basic and acidic residues" evidence="1">
    <location>
        <begin position="98"/>
        <end position="111"/>
    </location>
</feature>
<dbReference type="EMBL" id="LN614827">
    <property type="protein sequence ID" value="CEG56901.1"/>
    <property type="molecule type" value="Genomic_DNA"/>
</dbReference>
<reference evidence="3" key="1">
    <citation type="submission" date="2014-09" db="EMBL/GenBank/DDBJ databases">
        <authorList>
            <person name="Gomez-Valero L."/>
        </authorList>
    </citation>
    <scope>NUCLEOTIDE SEQUENCE [LARGE SCALE GENOMIC DNA]</scope>
    <source>
        <strain evidence="3">ATCC700992</strain>
    </source>
</reference>
<name>A0A098G4K4_9GAMM</name>
<protein>
    <submittedName>
        <fullName evidence="2">Uncharacterized protein</fullName>
    </submittedName>
</protein>
<dbReference type="HOGENOM" id="CLU_1989844_0_0_6"/>